<evidence type="ECO:0000313" key="2">
    <source>
        <dbReference type="Proteomes" id="UP000054776"/>
    </source>
</evidence>
<sequence length="142" mass="16160">MLIILENQKKSLVTGWLELNGESVDVEERAVAVAVARVDLFSLDLSVVGVWALRHKFLMLVKRPLPELCLVDFAAWSRINDLPATHPICLFCHLLRRFSINCNSVDERQRLGLDREKISKRIVLTGRHVICEYSSGCSQKKC</sequence>
<keyword evidence="2" id="KW-1185">Reference proteome</keyword>
<protein>
    <submittedName>
        <fullName evidence="1">Uncharacterized protein</fullName>
    </submittedName>
</protein>
<accession>A0A0V1BJW5</accession>
<comment type="caution">
    <text evidence="1">The sequence shown here is derived from an EMBL/GenBank/DDBJ whole genome shotgun (WGS) entry which is preliminary data.</text>
</comment>
<dbReference type="EMBL" id="JYDH01000037">
    <property type="protein sequence ID" value="KRY37087.1"/>
    <property type="molecule type" value="Genomic_DNA"/>
</dbReference>
<dbReference type="AlphaFoldDB" id="A0A0V1BJW5"/>
<reference evidence="1 2" key="1">
    <citation type="submission" date="2015-01" db="EMBL/GenBank/DDBJ databases">
        <title>Evolution of Trichinella species and genotypes.</title>
        <authorList>
            <person name="Korhonen P.K."/>
            <person name="Edoardo P."/>
            <person name="Giuseppe L.R."/>
            <person name="Gasser R.B."/>
        </authorList>
    </citation>
    <scope>NUCLEOTIDE SEQUENCE [LARGE SCALE GENOMIC DNA]</scope>
    <source>
        <strain evidence="1">ISS3</strain>
    </source>
</reference>
<proteinExistence type="predicted"/>
<organism evidence="1 2">
    <name type="scientific">Trichinella spiralis</name>
    <name type="common">Trichina worm</name>
    <dbReference type="NCBI Taxonomy" id="6334"/>
    <lineage>
        <taxon>Eukaryota</taxon>
        <taxon>Metazoa</taxon>
        <taxon>Ecdysozoa</taxon>
        <taxon>Nematoda</taxon>
        <taxon>Enoplea</taxon>
        <taxon>Dorylaimia</taxon>
        <taxon>Trichinellida</taxon>
        <taxon>Trichinellidae</taxon>
        <taxon>Trichinella</taxon>
    </lineage>
</organism>
<evidence type="ECO:0000313" key="1">
    <source>
        <dbReference type="EMBL" id="KRY37087.1"/>
    </source>
</evidence>
<dbReference type="Proteomes" id="UP000054776">
    <property type="component" value="Unassembled WGS sequence"/>
</dbReference>
<gene>
    <name evidence="1" type="ORF">T01_13683</name>
</gene>
<dbReference type="InParanoid" id="A0A0V1BJW5"/>
<name>A0A0V1BJW5_TRISP</name>